<organism evidence="1 2">
    <name type="scientific">Hermetia illucens</name>
    <name type="common">Black soldier fly</name>
    <dbReference type="NCBI Taxonomy" id="343691"/>
    <lineage>
        <taxon>Eukaryota</taxon>
        <taxon>Metazoa</taxon>
        <taxon>Ecdysozoa</taxon>
        <taxon>Arthropoda</taxon>
        <taxon>Hexapoda</taxon>
        <taxon>Insecta</taxon>
        <taxon>Pterygota</taxon>
        <taxon>Neoptera</taxon>
        <taxon>Endopterygota</taxon>
        <taxon>Diptera</taxon>
        <taxon>Brachycera</taxon>
        <taxon>Stratiomyomorpha</taxon>
        <taxon>Stratiomyidae</taxon>
        <taxon>Hermetiinae</taxon>
        <taxon>Hermetia</taxon>
    </lineage>
</organism>
<dbReference type="OrthoDB" id="7740281at2759"/>
<reference evidence="1 2" key="1">
    <citation type="submission" date="2020-11" db="EMBL/GenBank/DDBJ databases">
        <authorList>
            <person name="Wallbank WR R."/>
            <person name="Pardo Diaz C."/>
            <person name="Kozak K."/>
            <person name="Martin S."/>
            <person name="Jiggins C."/>
            <person name="Moest M."/>
            <person name="Warren A I."/>
            <person name="Generalovic N T."/>
            <person name="Byers J.R.P. K."/>
            <person name="Montejo-Kovacevich G."/>
            <person name="Yen C E."/>
        </authorList>
    </citation>
    <scope>NUCLEOTIDE SEQUENCE [LARGE SCALE GENOMIC DNA]</scope>
</reference>
<name>A0A7R8V7N6_HERIL</name>
<dbReference type="AlphaFoldDB" id="A0A7R8V7N6"/>
<dbReference type="InParanoid" id="A0A7R8V7N6"/>
<dbReference type="Proteomes" id="UP000594454">
    <property type="component" value="Chromosome 6"/>
</dbReference>
<accession>A0A7R8V7N6</accession>
<evidence type="ECO:0000313" key="2">
    <source>
        <dbReference type="Proteomes" id="UP000594454"/>
    </source>
</evidence>
<gene>
    <name evidence="1" type="ORF">HERILL_LOCUS15889</name>
</gene>
<dbReference type="EMBL" id="LR899014">
    <property type="protein sequence ID" value="CAD7093615.1"/>
    <property type="molecule type" value="Genomic_DNA"/>
</dbReference>
<protein>
    <submittedName>
        <fullName evidence="1">Uncharacterized protein</fullName>
    </submittedName>
</protein>
<sequence>MFVNNPLSSKSEQVSEQVFQPIRVPVIIGNDVYIVTQQDVRNIIETRHISCFKCLNGLRDLQDFFVHTNSK</sequence>
<evidence type="ECO:0000313" key="1">
    <source>
        <dbReference type="EMBL" id="CAD7093615.1"/>
    </source>
</evidence>
<keyword evidence="2" id="KW-1185">Reference proteome</keyword>
<proteinExistence type="predicted"/>